<dbReference type="Pfam" id="PF11142">
    <property type="entry name" value="DUF2917"/>
    <property type="match status" value="1"/>
</dbReference>
<dbReference type="InterPro" id="IPR021317">
    <property type="entry name" value="DUF2917"/>
</dbReference>
<keyword evidence="2" id="KW-1185">Reference proteome</keyword>
<evidence type="ECO:0000313" key="1">
    <source>
        <dbReference type="EMBL" id="SFD33314.1"/>
    </source>
</evidence>
<dbReference type="Proteomes" id="UP000199517">
    <property type="component" value="Unassembled WGS sequence"/>
</dbReference>
<evidence type="ECO:0000313" key="2">
    <source>
        <dbReference type="Proteomes" id="UP000199517"/>
    </source>
</evidence>
<gene>
    <name evidence="1" type="ORF">SAMN04489710_101103</name>
</gene>
<sequence length="116" mass="11968">MTLTSAPAPSRLPRAVPATEACATLTLHAGEPVRALPCPRGRCAVLEVLSGRAWITRHGCGDDVFLGAGQRLVLAGPARLYAGADGPQPLRLRWVLERGGRRAVTPVPGAASGLAA</sequence>
<dbReference type="EMBL" id="FOMQ01000001">
    <property type="protein sequence ID" value="SFD33314.1"/>
    <property type="molecule type" value="Genomic_DNA"/>
</dbReference>
<accession>A0A1I1RG39</accession>
<dbReference type="AlphaFoldDB" id="A0A1I1RG39"/>
<proteinExistence type="predicted"/>
<protein>
    <recommendedName>
        <fullName evidence="3">DUF2917 domain-containing protein</fullName>
    </recommendedName>
</protein>
<organism evidence="1 2">
    <name type="scientific">Paracidovorax konjaci</name>
    <dbReference type="NCBI Taxonomy" id="32040"/>
    <lineage>
        <taxon>Bacteria</taxon>
        <taxon>Pseudomonadati</taxon>
        <taxon>Pseudomonadota</taxon>
        <taxon>Betaproteobacteria</taxon>
        <taxon>Burkholderiales</taxon>
        <taxon>Comamonadaceae</taxon>
        <taxon>Paracidovorax</taxon>
    </lineage>
</organism>
<dbReference type="RefSeq" id="WP_175525903.1">
    <property type="nucleotide sequence ID" value="NZ_FOMQ01000001.1"/>
</dbReference>
<reference evidence="2" key="1">
    <citation type="submission" date="2016-10" db="EMBL/GenBank/DDBJ databases">
        <authorList>
            <person name="Varghese N."/>
            <person name="Submissions S."/>
        </authorList>
    </citation>
    <scope>NUCLEOTIDE SEQUENCE [LARGE SCALE GENOMIC DNA]</scope>
    <source>
        <strain evidence="2">DSM 7481</strain>
    </source>
</reference>
<evidence type="ECO:0008006" key="3">
    <source>
        <dbReference type="Google" id="ProtNLM"/>
    </source>
</evidence>
<name>A0A1I1RG39_9BURK</name>